<evidence type="ECO:0000313" key="1">
    <source>
        <dbReference type="EMBL" id="RGR69555.1"/>
    </source>
</evidence>
<dbReference type="EMBL" id="QRUP01000023">
    <property type="protein sequence ID" value="RGR69555.1"/>
    <property type="molecule type" value="Genomic_DNA"/>
</dbReference>
<sequence length="57" mass="6649">MLENDIQVLNLIHENLFITQAELKEKMQVSIITVKRLMVDLQKRGVIERQGSSRRGK</sequence>
<reference evidence="1 2" key="1">
    <citation type="submission" date="2018-08" db="EMBL/GenBank/DDBJ databases">
        <title>A genome reference for cultivated species of the human gut microbiota.</title>
        <authorList>
            <person name="Zou Y."/>
            <person name="Xue W."/>
            <person name="Luo G."/>
        </authorList>
    </citation>
    <scope>NUCLEOTIDE SEQUENCE [LARGE SCALE GENOMIC DNA]</scope>
    <source>
        <strain evidence="1 2">AF24-29</strain>
    </source>
</reference>
<dbReference type="SUPFAM" id="SSF46785">
    <property type="entry name" value="Winged helix' DNA-binding domain"/>
    <property type="match status" value="1"/>
</dbReference>
<gene>
    <name evidence="1" type="ORF">DWY25_14745</name>
</gene>
<dbReference type="AlphaFoldDB" id="A0A412FN00"/>
<proteinExistence type="predicted"/>
<keyword evidence="2" id="KW-1185">Reference proteome</keyword>
<dbReference type="InterPro" id="IPR036390">
    <property type="entry name" value="WH_DNA-bd_sf"/>
</dbReference>
<evidence type="ECO:0000313" key="2">
    <source>
        <dbReference type="Proteomes" id="UP000284178"/>
    </source>
</evidence>
<dbReference type="Pfam" id="PF13412">
    <property type="entry name" value="HTH_24"/>
    <property type="match status" value="1"/>
</dbReference>
<accession>A0A412FN00</accession>
<comment type="caution">
    <text evidence="1">The sequence shown here is derived from an EMBL/GenBank/DDBJ whole genome shotgun (WGS) entry which is preliminary data.</text>
</comment>
<protein>
    <submittedName>
        <fullName evidence="1">MarR family transcriptional regulator</fullName>
    </submittedName>
</protein>
<organism evidence="1 2">
    <name type="scientific">Holdemania filiformis</name>
    <dbReference type="NCBI Taxonomy" id="61171"/>
    <lineage>
        <taxon>Bacteria</taxon>
        <taxon>Bacillati</taxon>
        <taxon>Bacillota</taxon>
        <taxon>Erysipelotrichia</taxon>
        <taxon>Erysipelotrichales</taxon>
        <taxon>Erysipelotrichaceae</taxon>
        <taxon>Holdemania</taxon>
    </lineage>
</organism>
<name>A0A412FN00_9FIRM</name>
<dbReference type="Gene3D" id="1.10.10.10">
    <property type="entry name" value="Winged helix-like DNA-binding domain superfamily/Winged helix DNA-binding domain"/>
    <property type="match status" value="1"/>
</dbReference>
<dbReference type="InterPro" id="IPR036388">
    <property type="entry name" value="WH-like_DNA-bd_sf"/>
</dbReference>
<dbReference type="GO" id="GO:0003700">
    <property type="term" value="F:DNA-binding transcription factor activity"/>
    <property type="evidence" value="ECO:0007669"/>
    <property type="project" value="InterPro"/>
</dbReference>
<dbReference type="Proteomes" id="UP000284178">
    <property type="component" value="Unassembled WGS sequence"/>
</dbReference>